<feature type="transmembrane region" description="Helical" evidence="1">
    <location>
        <begin position="118"/>
        <end position="145"/>
    </location>
</feature>
<name>A0ABQ3JEA2_9PSEU</name>
<feature type="transmembrane region" description="Helical" evidence="1">
    <location>
        <begin position="92"/>
        <end position="112"/>
    </location>
</feature>
<keyword evidence="1" id="KW-1133">Transmembrane helix</keyword>
<evidence type="ECO:0000256" key="1">
    <source>
        <dbReference type="SAM" id="Phobius"/>
    </source>
</evidence>
<dbReference type="EMBL" id="BNAU01000009">
    <property type="protein sequence ID" value="GHF20829.1"/>
    <property type="molecule type" value="Genomic_DNA"/>
</dbReference>
<keyword evidence="1" id="KW-0812">Transmembrane</keyword>
<sequence>MTATWISGPVAREAPAAPRPAEHHAVAWYVVAGMLTTGLQEVLFLGTRPLLGALAANTLAIALTTVANTEFQRRVTFAGRPASLVRLHLQSVGTFAFYAGYGSLVLLSLHLFTPNPSATLQAVTLAVASGLGGIIRFALLHWWVFAKR</sequence>
<protein>
    <submittedName>
        <fullName evidence="2">Sugar translocase</fullName>
    </submittedName>
</protein>
<dbReference type="Proteomes" id="UP000605897">
    <property type="component" value="Unassembled WGS sequence"/>
</dbReference>
<keyword evidence="3" id="KW-1185">Reference proteome</keyword>
<keyword evidence="1" id="KW-0472">Membrane</keyword>
<comment type="caution">
    <text evidence="2">The sequence shown here is derived from an EMBL/GenBank/DDBJ whole genome shotgun (WGS) entry which is preliminary data.</text>
</comment>
<accession>A0ABQ3JEA2</accession>
<evidence type="ECO:0000313" key="3">
    <source>
        <dbReference type="Proteomes" id="UP000605897"/>
    </source>
</evidence>
<organism evidence="2 3">
    <name type="scientific">Amycolatopsis deserti</name>
    <dbReference type="NCBI Taxonomy" id="185696"/>
    <lineage>
        <taxon>Bacteria</taxon>
        <taxon>Bacillati</taxon>
        <taxon>Actinomycetota</taxon>
        <taxon>Actinomycetes</taxon>
        <taxon>Pseudonocardiales</taxon>
        <taxon>Pseudonocardiaceae</taxon>
        <taxon>Amycolatopsis</taxon>
    </lineage>
</organism>
<gene>
    <name evidence="2" type="ORF">GCM10017786_63400</name>
</gene>
<dbReference type="RefSeq" id="WP_191248330.1">
    <property type="nucleotide sequence ID" value="NZ_BNAU01000009.1"/>
</dbReference>
<proteinExistence type="predicted"/>
<reference evidence="3" key="1">
    <citation type="journal article" date="2019" name="Int. J. Syst. Evol. Microbiol.">
        <title>The Global Catalogue of Microorganisms (GCM) 10K type strain sequencing project: providing services to taxonomists for standard genome sequencing and annotation.</title>
        <authorList>
            <consortium name="The Broad Institute Genomics Platform"/>
            <consortium name="The Broad Institute Genome Sequencing Center for Infectious Disease"/>
            <person name="Wu L."/>
            <person name="Ma J."/>
        </authorList>
    </citation>
    <scope>NUCLEOTIDE SEQUENCE [LARGE SCALE GENOMIC DNA]</scope>
    <source>
        <strain evidence="3">CGMCC 4.7677</strain>
    </source>
</reference>
<feature type="transmembrane region" description="Helical" evidence="1">
    <location>
        <begin position="51"/>
        <end position="71"/>
    </location>
</feature>
<evidence type="ECO:0000313" key="2">
    <source>
        <dbReference type="EMBL" id="GHF20829.1"/>
    </source>
</evidence>